<protein>
    <recommendedName>
        <fullName evidence="2">Thioesterase TesA</fullName>
    </recommendedName>
</protein>
<proteinExistence type="inferred from homology"/>
<dbReference type="EMBL" id="BAABFR010000130">
    <property type="protein sequence ID" value="GAA4404927.1"/>
    <property type="molecule type" value="Genomic_DNA"/>
</dbReference>
<dbReference type="PANTHER" id="PTHR11487:SF0">
    <property type="entry name" value="S-ACYL FATTY ACID SYNTHASE THIOESTERASE, MEDIUM CHAIN"/>
    <property type="match status" value="1"/>
</dbReference>
<dbReference type="InterPro" id="IPR001031">
    <property type="entry name" value="Thioesterase"/>
</dbReference>
<organism evidence="5 6">
    <name type="scientific">Tsukamurella soli</name>
    <dbReference type="NCBI Taxonomy" id="644556"/>
    <lineage>
        <taxon>Bacteria</taxon>
        <taxon>Bacillati</taxon>
        <taxon>Actinomycetota</taxon>
        <taxon>Actinomycetes</taxon>
        <taxon>Mycobacteriales</taxon>
        <taxon>Tsukamurellaceae</taxon>
        <taxon>Tsukamurella</taxon>
    </lineage>
</organism>
<name>A0ABP8KEK9_9ACTN</name>
<dbReference type="InterPro" id="IPR029058">
    <property type="entry name" value="AB_hydrolase_fold"/>
</dbReference>
<keyword evidence="6" id="KW-1185">Reference proteome</keyword>
<feature type="domain" description="Thioesterase" evidence="4">
    <location>
        <begin position="17"/>
        <end position="238"/>
    </location>
</feature>
<dbReference type="PANTHER" id="PTHR11487">
    <property type="entry name" value="THIOESTERASE"/>
    <property type="match status" value="1"/>
</dbReference>
<comment type="caution">
    <text evidence="5">The sequence shown here is derived from an EMBL/GenBank/DDBJ whole genome shotgun (WGS) entry which is preliminary data.</text>
</comment>
<comment type="catalytic activity">
    <reaction evidence="3">
        <text>a fatty acyl-CoA + H2O = a fatty acid + CoA + H(+)</text>
        <dbReference type="Rhea" id="RHEA:16781"/>
        <dbReference type="ChEBI" id="CHEBI:15377"/>
        <dbReference type="ChEBI" id="CHEBI:15378"/>
        <dbReference type="ChEBI" id="CHEBI:28868"/>
        <dbReference type="ChEBI" id="CHEBI:57287"/>
        <dbReference type="ChEBI" id="CHEBI:77636"/>
    </reaction>
</comment>
<dbReference type="Proteomes" id="UP001500635">
    <property type="component" value="Unassembled WGS sequence"/>
</dbReference>
<dbReference type="InterPro" id="IPR012223">
    <property type="entry name" value="TEII"/>
</dbReference>
<reference evidence="6" key="1">
    <citation type="journal article" date="2019" name="Int. J. Syst. Evol. Microbiol.">
        <title>The Global Catalogue of Microorganisms (GCM) 10K type strain sequencing project: providing services to taxonomists for standard genome sequencing and annotation.</title>
        <authorList>
            <consortium name="The Broad Institute Genomics Platform"/>
            <consortium name="The Broad Institute Genome Sequencing Center for Infectious Disease"/>
            <person name="Wu L."/>
            <person name="Ma J."/>
        </authorList>
    </citation>
    <scope>NUCLEOTIDE SEQUENCE [LARGE SCALE GENOMIC DNA]</scope>
    <source>
        <strain evidence="6">JCM 17688</strain>
    </source>
</reference>
<dbReference type="Pfam" id="PF00975">
    <property type="entry name" value="Thioesterase"/>
    <property type="match status" value="1"/>
</dbReference>
<gene>
    <name evidence="5" type="ORF">GCM10023147_47760</name>
</gene>
<evidence type="ECO:0000313" key="6">
    <source>
        <dbReference type="Proteomes" id="UP001500635"/>
    </source>
</evidence>
<evidence type="ECO:0000256" key="3">
    <source>
        <dbReference type="ARBA" id="ARBA00024293"/>
    </source>
</evidence>
<dbReference type="SUPFAM" id="SSF53474">
    <property type="entry name" value="alpha/beta-Hydrolases"/>
    <property type="match status" value="1"/>
</dbReference>
<evidence type="ECO:0000256" key="1">
    <source>
        <dbReference type="ARBA" id="ARBA00007169"/>
    </source>
</evidence>
<dbReference type="Gene3D" id="3.40.50.1820">
    <property type="entry name" value="alpha/beta hydrolase"/>
    <property type="match status" value="1"/>
</dbReference>
<comment type="similarity">
    <text evidence="1">Belongs to the thioesterase family.</text>
</comment>
<evidence type="ECO:0000313" key="5">
    <source>
        <dbReference type="EMBL" id="GAA4404927.1"/>
    </source>
</evidence>
<sequence length="244" mass="26031">MAYSTGYCDRVIDHPSTLYIFPHAGGSARYYVPLARALPSGLKPVAVQYPGRRGTHDVAGLAGIADLAEAVYGRLAAAAPAEGGIALFGHSMGSLVAFEVARRFEAAGRSVAQLFVSACAAPGRAGFDDVPDTDRGLLEAVTRLTGAGPELLENDEFAARILPTLRGFKAITDYSCPPDATVRCPIQAYYADTDQIATYDQVSAWSERTGAAFGIRSFPGHHFYFEDDADQLASDIERVLTTPH</sequence>
<evidence type="ECO:0000259" key="4">
    <source>
        <dbReference type="Pfam" id="PF00975"/>
    </source>
</evidence>
<evidence type="ECO:0000256" key="2">
    <source>
        <dbReference type="ARBA" id="ARBA00015007"/>
    </source>
</evidence>
<accession>A0ABP8KEK9</accession>